<reference evidence="3" key="1">
    <citation type="journal article" date="2019" name="Int. J. Syst. Evol. Microbiol.">
        <title>The Global Catalogue of Microorganisms (GCM) 10K type strain sequencing project: providing services to taxonomists for standard genome sequencing and annotation.</title>
        <authorList>
            <consortium name="The Broad Institute Genomics Platform"/>
            <consortium name="The Broad Institute Genome Sequencing Center for Infectious Disease"/>
            <person name="Wu L."/>
            <person name="Ma J."/>
        </authorList>
    </citation>
    <scope>NUCLEOTIDE SEQUENCE [LARGE SCALE GENOMIC DNA]</scope>
    <source>
        <strain evidence="3">CCUG 55585</strain>
    </source>
</reference>
<dbReference type="InterPro" id="IPR025489">
    <property type="entry name" value="DUF4381"/>
</dbReference>
<evidence type="ECO:0000256" key="1">
    <source>
        <dbReference type="SAM" id="Phobius"/>
    </source>
</evidence>
<dbReference type="Pfam" id="PF14316">
    <property type="entry name" value="DUF4381"/>
    <property type="match status" value="1"/>
</dbReference>
<proteinExistence type="predicted"/>
<dbReference type="Proteomes" id="UP001597110">
    <property type="component" value="Unassembled WGS sequence"/>
</dbReference>
<dbReference type="EMBL" id="JBHTIF010000005">
    <property type="protein sequence ID" value="MFD0727480.1"/>
    <property type="molecule type" value="Genomic_DNA"/>
</dbReference>
<keyword evidence="1" id="KW-0812">Transmembrane</keyword>
<evidence type="ECO:0000313" key="3">
    <source>
        <dbReference type="Proteomes" id="UP001597110"/>
    </source>
</evidence>
<evidence type="ECO:0000313" key="2">
    <source>
        <dbReference type="EMBL" id="MFD0727480.1"/>
    </source>
</evidence>
<accession>A0ABW2YGC5</accession>
<keyword evidence="1" id="KW-0472">Membrane</keyword>
<comment type="caution">
    <text evidence="2">The sequence shown here is derived from an EMBL/GenBank/DDBJ whole genome shotgun (WGS) entry which is preliminary data.</text>
</comment>
<name>A0ABW2YGC5_9GAMM</name>
<organism evidence="2 3">
    <name type="scientific">Lysobacter brunescens</name>
    <dbReference type="NCBI Taxonomy" id="262323"/>
    <lineage>
        <taxon>Bacteria</taxon>
        <taxon>Pseudomonadati</taxon>
        <taxon>Pseudomonadota</taxon>
        <taxon>Gammaproteobacteria</taxon>
        <taxon>Lysobacterales</taxon>
        <taxon>Lysobacteraceae</taxon>
        <taxon>Lysobacter</taxon>
    </lineage>
</organism>
<dbReference type="RefSeq" id="WP_386826183.1">
    <property type="nucleotide sequence ID" value="NZ_JBHTIF010000005.1"/>
</dbReference>
<keyword evidence="3" id="KW-1185">Reference proteome</keyword>
<protein>
    <submittedName>
        <fullName evidence="2">DUF4381 domain-containing protein</fullName>
    </submittedName>
</protein>
<feature type="transmembrane region" description="Helical" evidence="1">
    <location>
        <begin position="41"/>
        <end position="60"/>
    </location>
</feature>
<sequence length="183" mass="20327">MTGLLSRVMSQAVIDPATNPATLPLRDAHLPEAPGWWPPPMGWWLVAIAVALMLLILLLWRRHARRRRIAAEALFDATVDAAPSEVARIAAMSELLRRAARRRDPSADRLQGADWLHFLDEGPRARGAATFADVGGVLLDGGFRREVDASAVAALRPVARARFVALMRGAPRRWRLPRLRRRA</sequence>
<keyword evidence="1" id="KW-1133">Transmembrane helix</keyword>
<gene>
    <name evidence="2" type="ORF">ACFQ0E_17940</name>
</gene>